<dbReference type="InterPro" id="IPR036388">
    <property type="entry name" value="WH-like_DNA-bd_sf"/>
</dbReference>
<dbReference type="InterPro" id="IPR050397">
    <property type="entry name" value="Env_Response_Regulators"/>
</dbReference>
<dbReference type="SUPFAM" id="SSF51206">
    <property type="entry name" value="cAMP-binding domain-like"/>
    <property type="match status" value="1"/>
</dbReference>
<evidence type="ECO:0000259" key="6">
    <source>
        <dbReference type="PROSITE" id="PS51063"/>
    </source>
</evidence>
<dbReference type="SUPFAM" id="SSF46785">
    <property type="entry name" value="Winged helix' DNA-binding domain"/>
    <property type="match status" value="1"/>
</dbReference>
<dbReference type="PANTHER" id="PTHR24567:SF26">
    <property type="entry name" value="REGULATORY PROTEIN YEIL"/>
    <property type="match status" value="1"/>
</dbReference>
<name>A0A7W5TSZ4_9MICC</name>
<dbReference type="PANTHER" id="PTHR24567">
    <property type="entry name" value="CRP FAMILY TRANSCRIPTIONAL REGULATORY PROTEIN"/>
    <property type="match status" value="1"/>
</dbReference>
<dbReference type="InterPro" id="IPR036390">
    <property type="entry name" value="WH_DNA-bd_sf"/>
</dbReference>
<sequence>MKMRSEAQFGELSEHSAAPHACSAHTRHEVLSNLPLLKDLPQSEVTDLHAQTRAPGYRAEETIYHAGQRAEHLFVVATGTVKLMRTAVSGQSIVTEVLGPGEAFGALADLATYPDSAVAMRPTCALTVSMTLIRGLMERYPQLSMTTLDQLTRRYEQSRQLISRLSADSVEARIAAALIDLMDKLGERKGDGVVISVTQQDLASMVGTTPESISRTLGRLRSQGIVATGRGHTEVLDARRLEELAA</sequence>
<dbReference type="Pfam" id="PF00027">
    <property type="entry name" value="cNMP_binding"/>
    <property type="match status" value="1"/>
</dbReference>
<keyword evidence="1" id="KW-0805">Transcription regulation</keyword>
<keyword evidence="2" id="KW-0238">DNA-binding</keyword>
<dbReference type="InterPro" id="IPR018490">
    <property type="entry name" value="cNMP-bd_dom_sf"/>
</dbReference>
<reference evidence="7 8" key="1">
    <citation type="submission" date="2020-08" db="EMBL/GenBank/DDBJ databases">
        <title>Sequencing the genomes of 1000 actinobacteria strains.</title>
        <authorList>
            <person name="Klenk H.-P."/>
        </authorList>
    </citation>
    <scope>NUCLEOTIDE SEQUENCE [LARGE SCALE GENOMIC DNA]</scope>
    <source>
        <strain evidence="7 8">DSM 28238</strain>
    </source>
</reference>
<dbReference type="CDD" id="cd00038">
    <property type="entry name" value="CAP_ED"/>
    <property type="match status" value="1"/>
</dbReference>
<evidence type="ECO:0000256" key="1">
    <source>
        <dbReference type="ARBA" id="ARBA00023015"/>
    </source>
</evidence>
<evidence type="ECO:0000313" key="8">
    <source>
        <dbReference type="Proteomes" id="UP000547528"/>
    </source>
</evidence>
<dbReference type="InterPro" id="IPR000595">
    <property type="entry name" value="cNMP-bd_dom"/>
</dbReference>
<dbReference type="GO" id="GO:0003677">
    <property type="term" value="F:DNA binding"/>
    <property type="evidence" value="ECO:0007669"/>
    <property type="project" value="UniProtKB-KW"/>
</dbReference>
<organism evidence="7 8">
    <name type="scientific">Garicola koreensis</name>
    <dbReference type="NCBI Taxonomy" id="1262554"/>
    <lineage>
        <taxon>Bacteria</taxon>
        <taxon>Bacillati</taxon>
        <taxon>Actinomycetota</taxon>
        <taxon>Actinomycetes</taxon>
        <taxon>Micrococcales</taxon>
        <taxon>Micrococcaceae</taxon>
        <taxon>Garicola</taxon>
    </lineage>
</organism>
<gene>
    <name evidence="7" type="ORF">FHX47_000811</name>
</gene>
<feature type="region of interest" description="Disordered" evidence="4">
    <location>
        <begin position="1"/>
        <end position="24"/>
    </location>
</feature>
<dbReference type="PRINTS" id="PR00034">
    <property type="entry name" value="HTHCRP"/>
</dbReference>
<dbReference type="AlphaFoldDB" id="A0A7W5TSZ4"/>
<keyword evidence="3" id="KW-0804">Transcription</keyword>
<feature type="domain" description="HTH crp-type" evidence="6">
    <location>
        <begin position="168"/>
        <end position="239"/>
    </location>
</feature>
<proteinExistence type="predicted"/>
<dbReference type="GO" id="GO:0003700">
    <property type="term" value="F:DNA-binding transcription factor activity"/>
    <property type="evidence" value="ECO:0007669"/>
    <property type="project" value="TreeGrafter"/>
</dbReference>
<dbReference type="Pfam" id="PF13545">
    <property type="entry name" value="HTH_Crp_2"/>
    <property type="match status" value="1"/>
</dbReference>
<evidence type="ECO:0000256" key="2">
    <source>
        <dbReference type="ARBA" id="ARBA00023125"/>
    </source>
</evidence>
<evidence type="ECO:0000259" key="5">
    <source>
        <dbReference type="PROSITE" id="PS50042"/>
    </source>
</evidence>
<dbReference type="SMART" id="SM00100">
    <property type="entry name" value="cNMP"/>
    <property type="match status" value="1"/>
</dbReference>
<protein>
    <submittedName>
        <fullName evidence="7">CRP-like cAMP-binding protein</fullName>
    </submittedName>
</protein>
<dbReference type="GO" id="GO:0005829">
    <property type="term" value="C:cytosol"/>
    <property type="evidence" value="ECO:0007669"/>
    <property type="project" value="TreeGrafter"/>
</dbReference>
<dbReference type="CDD" id="cd00092">
    <property type="entry name" value="HTH_CRP"/>
    <property type="match status" value="1"/>
</dbReference>
<evidence type="ECO:0000313" key="7">
    <source>
        <dbReference type="EMBL" id="MBB3667218.1"/>
    </source>
</evidence>
<evidence type="ECO:0000256" key="4">
    <source>
        <dbReference type="SAM" id="MobiDB-lite"/>
    </source>
</evidence>
<accession>A0A7W5TSZ4</accession>
<dbReference type="Gene3D" id="2.60.120.10">
    <property type="entry name" value="Jelly Rolls"/>
    <property type="match status" value="1"/>
</dbReference>
<keyword evidence="8" id="KW-1185">Reference proteome</keyword>
<dbReference type="EMBL" id="JACIBT010000001">
    <property type="protein sequence ID" value="MBB3667218.1"/>
    <property type="molecule type" value="Genomic_DNA"/>
</dbReference>
<feature type="domain" description="Cyclic nucleotide-binding" evidence="5">
    <location>
        <begin position="36"/>
        <end position="117"/>
    </location>
</feature>
<dbReference type="Proteomes" id="UP000547528">
    <property type="component" value="Unassembled WGS sequence"/>
</dbReference>
<evidence type="ECO:0000256" key="3">
    <source>
        <dbReference type="ARBA" id="ARBA00023163"/>
    </source>
</evidence>
<dbReference type="InterPro" id="IPR012318">
    <property type="entry name" value="HTH_CRP"/>
</dbReference>
<dbReference type="Gene3D" id="1.10.10.10">
    <property type="entry name" value="Winged helix-like DNA-binding domain superfamily/Winged helix DNA-binding domain"/>
    <property type="match status" value="1"/>
</dbReference>
<dbReference type="InterPro" id="IPR014710">
    <property type="entry name" value="RmlC-like_jellyroll"/>
</dbReference>
<dbReference type="PROSITE" id="PS51063">
    <property type="entry name" value="HTH_CRP_2"/>
    <property type="match status" value="1"/>
</dbReference>
<dbReference type="PROSITE" id="PS50042">
    <property type="entry name" value="CNMP_BINDING_3"/>
    <property type="match status" value="1"/>
</dbReference>
<dbReference type="RefSeq" id="WP_183357566.1">
    <property type="nucleotide sequence ID" value="NZ_BAABKR010000001.1"/>
</dbReference>
<dbReference type="SMART" id="SM00419">
    <property type="entry name" value="HTH_CRP"/>
    <property type="match status" value="1"/>
</dbReference>
<comment type="caution">
    <text evidence="7">The sequence shown here is derived from an EMBL/GenBank/DDBJ whole genome shotgun (WGS) entry which is preliminary data.</text>
</comment>